<dbReference type="EMBL" id="CVRI01000038">
    <property type="protein sequence ID" value="CRK93731.1"/>
    <property type="molecule type" value="Genomic_DNA"/>
</dbReference>
<dbReference type="CDD" id="cd08836">
    <property type="entry name" value="ArfGap_AGAP"/>
    <property type="match status" value="1"/>
</dbReference>
<feature type="domain" description="Arf-GAP" evidence="13">
    <location>
        <begin position="688"/>
        <end position="809"/>
    </location>
</feature>
<dbReference type="SUPFAM" id="SSF50729">
    <property type="entry name" value="PH domain-like"/>
    <property type="match status" value="1"/>
</dbReference>
<dbReference type="Proteomes" id="UP000183832">
    <property type="component" value="Unassembled WGS sequence"/>
</dbReference>
<evidence type="ECO:0000256" key="7">
    <source>
        <dbReference type="ARBA" id="ARBA00023043"/>
    </source>
</evidence>
<keyword evidence="5 10" id="KW-0863">Zinc-finger</keyword>
<dbReference type="CDD" id="cd04103">
    <property type="entry name" value="Centaurin_gamma"/>
    <property type="match status" value="1"/>
</dbReference>
<dbReference type="GO" id="GO:0003924">
    <property type="term" value="F:GTPase activity"/>
    <property type="evidence" value="ECO:0007669"/>
    <property type="project" value="InterPro"/>
</dbReference>
<evidence type="ECO:0000259" key="13">
    <source>
        <dbReference type="PROSITE" id="PS50115"/>
    </source>
</evidence>
<accession>A0A1J1I0K6</accession>
<keyword evidence="7 9" id="KW-0040">ANK repeat</keyword>
<evidence type="ECO:0000256" key="6">
    <source>
        <dbReference type="ARBA" id="ARBA00022833"/>
    </source>
</evidence>
<dbReference type="FunFam" id="1.25.40.20:FF:000258">
    <property type="entry name" value="centaurin-gamma-1A isoform X1"/>
    <property type="match status" value="1"/>
</dbReference>
<feature type="compositionally biased region" description="Polar residues" evidence="11">
    <location>
        <begin position="269"/>
        <end position="292"/>
    </location>
</feature>
<dbReference type="AlphaFoldDB" id="A0A1J1I0K6"/>
<evidence type="ECO:0000256" key="5">
    <source>
        <dbReference type="ARBA" id="ARBA00022771"/>
    </source>
</evidence>
<dbReference type="InterPro" id="IPR001849">
    <property type="entry name" value="PH_domain"/>
</dbReference>
<keyword evidence="15" id="KW-1185">Reference proteome</keyword>
<feature type="region of interest" description="Disordered" evidence="11">
    <location>
        <begin position="367"/>
        <end position="441"/>
    </location>
</feature>
<dbReference type="InterPro" id="IPR037278">
    <property type="entry name" value="ARFGAP/RecO"/>
</dbReference>
<dbReference type="Gene3D" id="2.30.29.30">
    <property type="entry name" value="Pleckstrin-homology domain (PH domain)/Phosphotyrosine-binding domain (PTB)"/>
    <property type="match status" value="2"/>
</dbReference>
<dbReference type="SMART" id="SM00175">
    <property type="entry name" value="RAB"/>
    <property type="match status" value="1"/>
</dbReference>
<feature type="domain" description="PH" evidence="12">
    <location>
        <begin position="445"/>
        <end position="668"/>
    </location>
</feature>
<keyword evidence="3" id="KW-0479">Metal-binding</keyword>
<dbReference type="InterPro" id="IPR051282">
    <property type="entry name" value="Arf-GAP_GTPase_ANK_PH"/>
</dbReference>
<dbReference type="PROSITE" id="PS50003">
    <property type="entry name" value="PH_DOMAIN"/>
    <property type="match status" value="1"/>
</dbReference>
<dbReference type="GO" id="GO:0005096">
    <property type="term" value="F:GTPase activator activity"/>
    <property type="evidence" value="ECO:0007669"/>
    <property type="project" value="UniProtKB-KW"/>
</dbReference>
<evidence type="ECO:0000256" key="1">
    <source>
        <dbReference type="ARBA" id="ARBA00005430"/>
    </source>
</evidence>
<evidence type="ECO:0000256" key="9">
    <source>
        <dbReference type="PROSITE-ProRule" id="PRU00023"/>
    </source>
</evidence>
<dbReference type="CDD" id="cd01250">
    <property type="entry name" value="PH_AGAP"/>
    <property type="match status" value="1"/>
</dbReference>
<dbReference type="PROSITE" id="PS50088">
    <property type="entry name" value="ANK_REPEAT"/>
    <property type="match status" value="1"/>
</dbReference>
<feature type="region of interest" description="Disordered" evidence="11">
    <location>
        <begin position="571"/>
        <end position="626"/>
    </location>
</feature>
<dbReference type="InterPro" id="IPR011993">
    <property type="entry name" value="PH-like_dom_sf"/>
</dbReference>
<name>A0A1J1I0K6_9DIPT</name>
<dbReference type="Gene3D" id="3.40.50.300">
    <property type="entry name" value="P-loop containing nucleotide triphosphate hydrolases"/>
    <property type="match status" value="1"/>
</dbReference>
<reference evidence="14 15" key="1">
    <citation type="submission" date="2015-04" db="EMBL/GenBank/DDBJ databases">
        <authorList>
            <person name="Syromyatnikov M.Y."/>
            <person name="Popov V.N."/>
        </authorList>
    </citation>
    <scope>NUCLEOTIDE SEQUENCE [LARGE SCALE GENOMIC DNA]</scope>
</reference>
<dbReference type="SMART" id="SM00173">
    <property type="entry name" value="RAS"/>
    <property type="match status" value="1"/>
</dbReference>
<dbReference type="PANTHER" id="PTHR45819">
    <property type="entry name" value="CENTAURIN-GAMMA-1A"/>
    <property type="match status" value="1"/>
</dbReference>
<evidence type="ECO:0000256" key="11">
    <source>
        <dbReference type="SAM" id="MobiDB-lite"/>
    </source>
</evidence>
<gene>
    <name evidence="14" type="primary">putative Centaurin-gamma-1A</name>
    <name evidence="14" type="ORF">CLUMA_CG007259</name>
</gene>
<dbReference type="PANTHER" id="PTHR45819:SF5">
    <property type="entry name" value="CENTAURIN-GAMMA-1A"/>
    <property type="match status" value="1"/>
</dbReference>
<keyword evidence="4" id="KW-0547">Nucleotide-binding</keyword>
<proteinExistence type="inferred from homology"/>
<dbReference type="SMART" id="SM00233">
    <property type="entry name" value="PH"/>
    <property type="match status" value="1"/>
</dbReference>
<dbReference type="PRINTS" id="PR00405">
    <property type="entry name" value="REVINTRACTNG"/>
</dbReference>
<dbReference type="OrthoDB" id="6136903at2759"/>
<dbReference type="STRING" id="568069.A0A1J1I0K6"/>
<evidence type="ECO:0000256" key="10">
    <source>
        <dbReference type="PROSITE-ProRule" id="PRU00288"/>
    </source>
</evidence>
<dbReference type="Pfam" id="PF00071">
    <property type="entry name" value="Ras"/>
    <property type="match status" value="1"/>
</dbReference>
<dbReference type="SUPFAM" id="SSF48403">
    <property type="entry name" value="Ankyrin repeat"/>
    <property type="match status" value="1"/>
</dbReference>
<dbReference type="FunFam" id="3.40.50.300:FF:000178">
    <property type="entry name" value="Arf-GAP with GTPase, ANK repeat and PH domain-containing protein 1"/>
    <property type="match status" value="1"/>
</dbReference>
<dbReference type="PROSITE" id="PS51419">
    <property type="entry name" value="RAB"/>
    <property type="match status" value="1"/>
</dbReference>
<dbReference type="Pfam" id="PF01412">
    <property type="entry name" value="ArfGap"/>
    <property type="match status" value="1"/>
</dbReference>
<dbReference type="Pfam" id="PF00023">
    <property type="entry name" value="Ank"/>
    <property type="match status" value="1"/>
</dbReference>
<keyword evidence="6" id="KW-0862">Zinc</keyword>
<dbReference type="SUPFAM" id="SSF57863">
    <property type="entry name" value="ArfGap/RecO-like zinc finger"/>
    <property type="match status" value="1"/>
</dbReference>
<dbReference type="SUPFAM" id="SSF52540">
    <property type="entry name" value="P-loop containing nucleoside triphosphate hydrolases"/>
    <property type="match status" value="1"/>
</dbReference>
<dbReference type="FunFam" id="1.10.220.150:FF:000001">
    <property type="entry name" value="Arf-GAP with GTPase, ANK repeat and PH domain-containing protein 1"/>
    <property type="match status" value="1"/>
</dbReference>
<feature type="repeat" description="ANK" evidence="9">
    <location>
        <begin position="847"/>
        <end position="879"/>
    </location>
</feature>
<comment type="similarity">
    <text evidence="1">Belongs to the centaurin gamma-like family.</text>
</comment>
<dbReference type="InterPro" id="IPR001164">
    <property type="entry name" value="ArfGAP_dom"/>
</dbReference>
<dbReference type="InterPro" id="IPR001806">
    <property type="entry name" value="Small_GTPase"/>
</dbReference>
<evidence type="ECO:0000313" key="14">
    <source>
        <dbReference type="EMBL" id="CRK93731.1"/>
    </source>
</evidence>
<dbReference type="FunFam" id="2.30.29.30:FF:000109">
    <property type="entry name" value="Arf-GAP with GTPase, ANK repeat and PH domain-containing protein 1"/>
    <property type="match status" value="1"/>
</dbReference>
<dbReference type="InterPro" id="IPR036770">
    <property type="entry name" value="Ankyrin_rpt-contain_sf"/>
</dbReference>
<evidence type="ECO:0000256" key="3">
    <source>
        <dbReference type="ARBA" id="ARBA00022723"/>
    </source>
</evidence>
<feature type="compositionally biased region" description="Polar residues" evidence="11">
    <location>
        <begin position="575"/>
        <end position="610"/>
    </location>
</feature>
<dbReference type="InterPro" id="IPR002110">
    <property type="entry name" value="Ankyrin_rpt"/>
</dbReference>
<dbReference type="InterPro" id="IPR038508">
    <property type="entry name" value="ArfGAP_dom_sf"/>
</dbReference>
<feature type="region of interest" description="Disordered" evidence="11">
    <location>
        <begin position="269"/>
        <end position="328"/>
    </location>
</feature>
<evidence type="ECO:0000256" key="4">
    <source>
        <dbReference type="ARBA" id="ARBA00022741"/>
    </source>
</evidence>
<keyword evidence="8" id="KW-0342">GTP-binding</keyword>
<evidence type="ECO:0000313" key="15">
    <source>
        <dbReference type="Proteomes" id="UP000183832"/>
    </source>
</evidence>
<dbReference type="Gene3D" id="1.25.40.20">
    <property type="entry name" value="Ankyrin repeat-containing domain"/>
    <property type="match status" value="1"/>
</dbReference>
<dbReference type="PROSITE" id="PS50115">
    <property type="entry name" value="ARFGAP"/>
    <property type="match status" value="1"/>
</dbReference>
<dbReference type="InterPro" id="IPR027417">
    <property type="entry name" value="P-loop_NTPase"/>
</dbReference>
<dbReference type="SMART" id="SM00105">
    <property type="entry name" value="ArfGap"/>
    <property type="match status" value="1"/>
</dbReference>
<dbReference type="GO" id="GO:0008270">
    <property type="term" value="F:zinc ion binding"/>
    <property type="evidence" value="ECO:0007669"/>
    <property type="project" value="UniProtKB-KW"/>
</dbReference>
<evidence type="ECO:0000256" key="2">
    <source>
        <dbReference type="ARBA" id="ARBA00022468"/>
    </source>
</evidence>
<dbReference type="SMART" id="SM00174">
    <property type="entry name" value="RHO"/>
    <property type="match status" value="1"/>
</dbReference>
<dbReference type="PROSITE" id="PS51421">
    <property type="entry name" value="RAS"/>
    <property type="match status" value="1"/>
</dbReference>
<keyword evidence="2" id="KW-0343">GTPase activation</keyword>
<protein>
    <submittedName>
        <fullName evidence="14">CLUMA_CG007259, isoform A</fullName>
    </submittedName>
</protein>
<evidence type="ECO:0000259" key="12">
    <source>
        <dbReference type="PROSITE" id="PS50003"/>
    </source>
</evidence>
<sequence length="945" mass="104909">MAINNNNSTSRSQLQTIINNPYAIRQEIQRFESVHPSIYAIYDLIELIPDIQVATQIREHIVNIEDSFVNSQEWTISRAVPDLRLGIVGSLNSGKSALVHRYLTGSYMQEESPEGGRFKKEIQIDSQSYLLLIRDEGGAPEMQFSAWVDAVIFVFSLENEASFNAIYAYYTKMSHYRNATEIPIILVGTQDAISDRCPRVVDDSRARKLANDLKRCSYFETCATYGLNVERVFQEACQKIVQARTVNPTLTPTNSRPTTPTTRLGIASYHQNVPSPTNGLSTGSSPASALTISSLSPSHHHSYSGNNSTLPHRQHSLSSSSHHLPVNKVNSDLSSLDVSSHSPLTKCSTLSSQQGLISLLGNDNNNLPKFMQHERSASHQPQPPPSSFENLQFLGLMSSKEKELPTPTSTPTTARKSRRRSNLFIPSSKKEDKLKNSELGSGRSIPLKQGYLYKRSSKSLNKEWKKKYVTLCDDGKLTYHPSLHDYMDDVHGKEISLQYVTVKVPGQKPRGSKSIITNSALTKYQAKNGVNNNNNNNNTNSITEGIGVLSLLKDKRASDKVLLTAFDNLKEPGKASSQSGDESGIALSNSNSQSFVGSDGNNKTESTTPNVKKRHRRMKSSGVKNNDIDDPDGFEFYIVSLDNKQWHFEAANSEERDEWVYIIEQEIFKSLQGNESLKPKTQSSSDVAQLMQNLRTQIPGNGFCVDCDSPTPEWASLNLGILFCIECSGVHRNLGSHISKVRSLTLDEWPPGHLAVMLSIGNSLANSVWEGCTRGLVKPVPTSTREEKEYWIRRKYEAKEFLPPINSSISIGQQLIESVVKSDMKTIILLLAHTNNEHVNCTVSPRDLRTPLHFSCAIGNLSITQLLIWYNADLKQTDHEGRTCLTYAKASNELARVKQSNNKPHHVTSETTMALVNLLVSLGCVDTNPLCQTINVNNPGTITAS</sequence>
<dbReference type="Gene3D" id="1.10.220.150">
    <property type="entry name" value="Arf GTPase activating protein"/>
    <property type="match status" value="1"/>
</dbReference>
<organism evidence="14 15">
    <name type="scientific">Clunio marinus</name>
    <dbReference type="NCBI Taxonomy" id="568069"/>
    <lineage>
        <taxon>Eukaryota</taxon>
        <taxon>Metazoa</taxon>
        <taxon>Ecdysozoa</taxon>
        <taxon>Arthropoda</taxon>
        <taxon>Hexapoda</taxon>
        <taxon>Insecta</taxon>
        <taxon>Pterygota</taxon>
        <taxon>Neoptera</taxon>
        <taxon>Endopterygota</taxon>
        <taxon>Diptera</taxon>
        <taxon>Nematocera</taxon>
        <taxon>Chironomoidea</taxon>
        <taxon>Chironomidae</taxon>
        <taxon>Clunio</taxon>
    </lineage>
</organism>
<dbReference type="GO" id="GO:0005525">
    <property type="term" value="F:GTP binding"/>
    <property type="evidence" value="ECO:0007669"/>
    <property type="project" value="UniProtKB-KW"/>
</dbReference>
<evidence type="ECO:0000256" key="8">
    <source>
        <dbReference type="ARBA" id="ARBA00023134"/>
    </source>
</evidence>
<dbReference type="PROSITE" id="PS50297">
    <property type="entry name" value="ANK_REP_REGION"/>
    <property type="match status" value="1"/>
</dbReference>